<dbReference type="AlphaFoldDB" id="A0A5A7R183"/>
<sequence>MQRKMQSSGIEFIIKNEQTCHIKHSEKRGLAKNLHIGPHWQAQNDSRVESHGSIRLLTYLLGCYLPCNQHIKPVHLIPPLEIQYGWNIIPPPEQVDRVVARVIVHIRPYK</sequence>
<dbReference type="OrthoDB" id="1713251at2759"/>
<gene>
    <name evidence="1" type="ORF">STAS_27263</name>
</gene>
<dbReference type="EMBL" id="BKCP01008959">
    <property type="protein sequence ID" value="GER49991.1"/>
    <property type="molecule type" value="Genomic_DNA"/>
</dbReference>
<organism evidence="1 2">
    <name type="scientific">Striga asiatica</name>
    <name type="common">Asiatic witchweed</name>
    <name type="synonym">Buchnera asiatica</name>
    <dbReference type="NCBI Taxonomy" id="4170"/>
    <lineage>
        <taxon>Eukaryota</taxon>
        <taxon>Viridiplantae</taxon>
        <taxon>Streptophyta</taxon>
        <taxon>Embryophyta</taxon>
        <taxon>Tracheophyta</taxon>
        <taxon>Spermatophyta</taxon>
        <taxon>Magnoliopsida</taxon>
        <taxon>eudicotyledons</taxon>
        <taxon>Gunneridae</taxon>
        <taxon>Pentapetalae</taxon>
        <taxon>asterids</taxon>
        <taxon>lamiids</taxon>
        <taxon>Lamiales</taxon>
        <taxon>Orobanchaceae</taxon>
        <taxon>Buchnereae</taxon>
        <taxon>Striga</taxon>
    </lineage>
</organism>
<keyword evidence="2" id="KW-1185">Reference proteome</keyword>
<reference evidence="2" key="1">
    <citation type="journal article" date="2019" name="Curr. Biol.">
        <title>Genome Sequence of Striga asiatica Provides Insight into the Evolution of Plant Parasitism.</title>
        <authorList>
            <person name="Yoshida S."/>
            <person name="Kim S."/>
            <person name="Wafula E.K."/>
            <person name="Tanskanen J."/>
            <person name="Kim Y.M."/>
            <person name="Honaas L."/>
            <person name="Yang Z."/>
            <person name="Spallek T."/>
            <person name="Conn C.E."/>
            <person name="Ichihashi Y."/>
            <person name="Cheong K."/>
            <person name="Cui S."/>
            <person name="Der J.P."/>
            <person name="Gundlach H."/>
            <person name="Jiao Y."/>
            <person name="Hori C."/>
            <person name="Ishida J.K."/>
            <person name="Kasahara H."/>
            <person name="Kiba T."/>
            <person name="Kim M.S."/>
            <person name="Koo N."/>
            <person name="Laohavisit A."/>
            <person name="Lee Y.H."/>
            <person name="Lumba S."/>
            <person name="McCourt P."/>
            <person name="Mortimer J.C."/>
            <person name="Mutuku J.M."/>
            <person name="Nomura T."/>
            <person name="Sasaki-Sekimoto Y."/>
            <person name="Seto Y."/>
            <person name="Wang Y."/>
            <person name="Wakatake T."/>
            <person name="Sakakibara H."/>
            <person name="Demura T."/>
            <person name="Yamaguchi S."/>
            <person name="Yoneyama K."/>
            <person name="Manabe R.I."/>
            <person name="Nelson D.C."/>
            <person name="Schulman A.H."/>
            <person name="Timko M.P."/>
            <person name="dePamphilis C.W."/>
            <person name="Choi D."/>
            <person name="Shirasu K."/>
        </authorList>
    </citation>
    <scope>NUCLEOTIDE SEQUENCE [LARGE SCALE GENOMIC DNA]</scope>
    <source>
        <strain evidence="2">cv. UVA1</strain>
    </source>
</reference>
<evidence type="ECO:0000313" key="1">
    <source>
        <dbReference type="EMBL" id="GER49991.1"/>
    </source>
</evidence>
<evidence type="ECO:0000313" key="2">
    <source>
        <dbReference type="Proteomes" id="UP000325081"/>
    </source>
</evidence>
<accession>A0A5A7R183</accession>
<dbReference type="Proteomes" id="UP000325081">
    <property type="component" value="Unassembled WGS sequence"/>
</dbReference>
<name>A0A5A7R183_STRAF</name>
<protein>
    <submittedName>
        <fullName evidence="1">Transducin family protein / WD-40 repeat family protein</fullName>
    </submittedName>
</protein>
<comment type="caution">
    <text evidence="1">The sequence shown here is derived from an EMBL/GenBank/DDBJ whole genome shotgun (WGS) entry which is preliminary data.</text>
</comment>
<proteinExistence type="predicted"/>